<feature type="region of interest" description="Disordered" evidence="1">
    <location>
        <begin position="1"/>
        <end position="20"/>
    </location>
</feature>
<evidence type="ECO:0000313" key="3">
    <source>
        <dbReference type="Proteomes" id="UP000326950"/>
    </source>
</evidence>
<dbReference type="AlphaFoldDB" id="A0A5N6UAA2"/>
<evidence type="ECO:0000313" key="2">
    <source>
        <dbReference type="EMBL" id="KAE8155523.1"/>
    </source>
</evidence>
<dbReference type="OrthoDB" id="4227485at2759"/>
<sequence length="369" mass="42157">MWNHLLGTAGGGARQTNGAASHQGEISNSIALLALLQDLLALLVRGGNDPIDSNQQKLQAQLVRSLREHYPNIRQPPDGLIYERIRYYGGHLGHPRDVQAENDWWAALYNVPKTKKPMYLKAFLNHESFPQAFDSLLPIPGLWKDMHIGSLHTLVYMRCDEPIICALETILQTYLNLMGGNTDLLSHIDAHSVELLQSRAPKVSERDMRHLKEKMDKGELFPSMHDQNIRDGVWSRLQLIDVPIPTLATFFRDRRYLDVAKKVMSCLFQQDKDNIVTVDQGVSGVYGDGNDESIEDRNRKIRAGLRDLWRFSLQWGFEIVDSHKRRVHRGIFCIFFPGIECSCRIPRNALLKTIQNISRWSAVESLDLL</sequence>
<gene>
    <name evidence="2" type="ORF">BDV40DRAFT_306918</name>
</gene>
<reference evidence="2 3" key="1">
    <citation type="submission" date="2019-04" db="EMBL/GenBank/DDBJ databases">
        <title>Friends and foes A comparative genomics study of 23 Aspergillus species from section Flavi.</title>
        <authorList>
            <consortium name="DOE Joint Genome Institute"/>
            <person name="Kjaerbolling I."/>
            <person name="Vesth T."/>
            <person name="Frisvad J.C."/>
            <person name="Nybo J.L."/>
            <person name="Theobald S."/>
            <person name="Kildgaard S."/>
            <person name="Isbrandt T."/>
            <person name="Kuo A."/>
            <person name="Sato A."/>
            <person name="Lyhne E.K."/>
            <person name="Kogle M.E."/>
            <person name="Wiebenga A."/>
            <person name="Kun R.S."/>
            <person name="Lubbers R.J."/>
            <person name="Makela M.R."/>
            <person name="Barry K."/>
            <person name="Chovatia M."/>
            <person name="Clum A."/>
            <person name="Daum C."/>
            <person name="Haridas S."/>
            <person name="He G."/>
            <person name="LaButti K."/>
            <person name="Lipzen A."/>
            <person name="Mondo S."/>
            <person name="Riley R."/>
            <person name="Salamov A."/>
            <person name="Simmons B.A."/>
            <person name="Magnuson J.K."/>
            <person name="Henrissat B."/>
            <person name="Mortensen U.H."/>
            <person name="Larsen T.O."/>
            <person name="Devries R.P."/>
            <person name="Grigoriev I.V."/>
            <person name="Machida M."/>
            <person name="Baker S.E."/>
            <person name="Andersen M.R."/>
        </authorList>
    </citation>
    <scope>NUCLEOTIDE SEQUENCE [LARGE SCALE GENOMIC DNA]</scope>
    <source>
        <strain evidence="2 3">CBS 117626</strain>
    </source>
</reference>
<dbReference type="Proteomes" id="UP000326950">
    <property type="component" value="Unassembled WGS sequence"/>
</dbReference>
<protein>
    <submittedName>
        <fullName evidence="2">Uncharacterized protein</fullName>
    </submittedName>
</protein>
<dbReference type="Pfam" id="PF12520">
    <property type="entry name" value="DUF3723"/>
    <property type="match status" value="1"/>
</dbReference>
<proteinExistence type="predicted"/>
<accession>A0A5N6UAA2</accession>
<name>A0A5N6UAA2_ASPTM</name>
<organism evidence="2 3">
    <name type="scientific">Aspergillus tamarii</name>
    <dbReference type="NCBI Taxonomy" id="41984"/>
    <lineage>
        <taxon>Eukaryota</taxon>
        <taxon>Fungi</taxon>
        <taxon>Dikarya</taxon>
        <taxon>Ascomycota</taxon>
        <taxon>Pezizomycotina</taxon>
        <taxon>Eurotiomycetes</taxon>
        <taxon>Eurotiomycetidae</taxon>
        <taxon>Eurotiales</taxon>
        <taxon>Aspergillaceae</taxon>
        <taxon>Aspergillus</taxon>
        <taxon>Aspergillus subgen. Circumdati</taxon>
    </lineage>
</organism>
<dbReference type="EMBL" id="ML738839">
    <property type="protein sequence ID" value="KAE8155523.1"/>
    <property type="molecule type" value="Genomic_DNA"/>
</dbReference>
<keyword evidence="3" id="KW-1185">Reference proteome</keyword>
<dbReference type="InterPro" id="IPR022198">
    <property type="entry name" value="DUF3723"/>
</dbReference>
<evidence type="ECO:0000256" key="1">
    <source>
        <dbReference type="SAM" id="MobiDB-lite"/>
    </source>
</evidence>